<reference evidence="1 2" key="1">
    <citation type="journal article" date="2022" name="DNA Res.">
        <title>Chromosomal-level genome assembly of the orchid tree Bauhinia variegata (Leguminosae; Cercidoideae) supports the allotetraploid origin hypothesis of Bauhinia.</title>
        <authorList>
            <person name="Zhong Y."/>
            <person name="Chen Y."/>
            <person name="Zheng D."/>
            <person name="Pang J."/>
            <person name="Liu Y."/>
            <person name="Luo S."/>
            <person name="Meng S."/>
            <person name="Qian L."/>
            <person name="Wei D."/>
            <person name="Dai S."/>
            <person name="Zhou R."/>
        </authorList>
    </citation>
    <scope>NUCLEOTIDE SEQUENCE [LARGE SCALE GENOMIC DNA]</scope>
    <source>
        <strain evidence="1">BV-YZ2020</strain>
    </source>
</reference>
<name>A0ACB9KGU2_BAUVA</name>
<evidence type="ECO:0000313" key="2">
    <source>
        <dbReference type="Proteomes" id="UP000828941"/>
    </source>
</evidence>
<comment type="caution">
    <text evidence="1">The sequence shown here is derived from an EMBL/GenBank/DDBJ whole genome shotgun (WGS) entry which is preliminary data.</text>
</comment>
<keyword evidence="2" id="KW-1185">Reference proteome</keyword>
<sequence>MASTVRNRITSVKSLAESPELTSIPPSYTFTTNPDDEEVVDPDDDPIPIVDYFLLVSGIPDQRSKAIHELRKACEEWGFFIVDHHTVPNSLMEKMVHQVFAFFNLTEEEKQEYAGKNPTDPIKTGTSYNASMDKVLFWRDFLKIFVHPEFHSPQKPPGFSETLAEYCTRTRKVGRELLEGISESLGLEGNYIDKAMNLDSGLQLIAANLYPPCPEPELAMGIPPHSDHGVLNLVIQNGVSGLQVLHNGKWVKVNANPNCLLVFVGDHLEILSNGKYKSVLHRAVVSNEATRMSLASLIAPCLDTVVEPAEKLLDKQRNPAAYIGMSFRDFLELTRSNNLYGKSVLDKLRI</sequence>
<dbReference type="EMBL" id="CM039439">
    <property type="protein sequence ID" value="KAI4296413.1"/>
    <property type="molecule type" value="Genomic_DNA"/>
</dbReference>
<accession>A0ACB9KGU2</accession>
<gene>
    <name evidence="1" type="ORF">L6164_036373</name>
</gene>
<dbReference type="Proteomes" id="UP000828941">
    <property type="component" value="Chromosome 14"/>
</dbReference>
<organism evidence="1 2">
    <name type="scientific">Bauhinia variegata</name>
    <name type="common">Purple orchid tree</name>
    <name type="synonym">Phanera variegata</name>
    <dbReference type="NCBI Taxonomy" id="167791"/>
    <lineage>
        <taxon>Eukaryota</taxon>
        <taxon>Viridiplantae</taxon>
        <taxon>Streptophyta</taxon>
        <taxon>Embryophyta</taxon>
        <taxon>Tracheophyta</taxon>
        <taxon>Spermatophyta</taxon>
        <taxon>Magnoliopsida</taxon>
        <taxon>eudicotyledons</taxon>
        <taxon>Gunneridae</taxon>
        <taxon>Pentapetalae</taxon>
        <taxon>rosids</taxon>
        <taxon>fabids</taxon>
        <taxon>Fabales</taxon>
        <taxon>Fabaceae</taxon>
        <taxon>Cercidoideae</taxon>
        <taxon>Cercideae</taxon>
        <taxon>Bauhiniinae</taxon>
        <taxon>Bauhinia</taxon>
    </lineage>
</organism>
<protein>
    <submittedName>
        <fullName evidence="1">Uncharacterized protein</fullName>
    </submittedName>
</protein>
<evidence type="ECO:0000313" key="1">
    <source>
        <dbReference type="EMBL" id="KAI4296413.1"/>
    </source>
</evidence>
<proteinExistence type="predicted"/>